<proteinExistence type="predicted"/>
<evidence type="ECO:0000313" key="3">
    <source>
        <dbReference type="Proteomes" id="UP000294830"/>
    </source>
</evidence>
<keyword evidence="1" id="KW-1133">Transmembrane helix</keyword>
<dbReference type="AlphaFoldDB" id="A0A4R2EJL5"/>
<reference evidence="2 3" key="1">
    <citation type="submission" date="2019-03" db="EMBL/GenBank/DDBJ databases">
        <title>Genomic Encyclopedia of Archaeal and Bacterial Type Strains, Phase II (KMG-II): from individual species to whole genera.</title>
        <authorList>
            <person name="Goeker M."/>
        </authorList>
    </citation>
    <scope>NUCLEOTIDE SEQUENCE [LARGE SCALE GENOMIC DNA]</scope>
    <source>
        <strain evidence="2 3">RL-C</strain>
    </source>
</reference>
<comment type="caution">
    <text evidence="2">The sequence shown here is derived from an EMBL/GenBank/DDBJ whole genome shotgun (WGS) entry which is preliminary data.</text>
</comment>
<feature type="transmembrane region" description="Helical" evidence="1">
    <location>
        <begin position="28"/>
        <end position="57"/>
    </location>
</feature>
<accession>A0A4R2EJL5</accession>
<feature type="transmembrane region" description="Helical" evidence="1">
    <location>
        <begin position="118"/>
        <end position="140"/>
    </location>
</feature>
<keyword evidence="3" id="KW-1185">Reference proteome</keyword>
<dbReference type="OrthoDB" id="9850722at2"/>
<dbReference type="EMBL" id="SLWB01000006">
    <property type="protein sequence ID" value="TCN68515.1"/>
    <property type="molecule type" value="Genomic_DNA"/>
</dbReference>
<organism evidence="2 3">
    <name type="scientific">Acetobacteroides hydrogenigenes</name>
    <dbReference type="NCBI Taxonomy" id="979970"/>
    <lineage>
        <taxon>Bacteria</taxon>
        <taxon>Pseudomonadati</taxon>
        <taxon>Bacteroidota</taxon>
        <taxon>Bacteroidia</taxon>
        <taxon>Bacteroidales</taxon>
        <taxon>Rikenellaceae</taxon>
        <taxon>Acetobacteroides</taxon>
    </lineage>
</organism>
<keyword evidence="1" id="KW-0472">Membrane</keyword>
<feature type="transmembrane region" description="Helical" evidence="1">
    <location>
        <begin position="63"/>
        <end position="87"/>
    </location>
</feature>
<keyword evidence="1" id="KW-0812">Transmembrane</keyword>
<dbReference type="Proteomes" id="UP000294830">
    <property type="component" value="Unassembled WGS sequence"/>
</dbReference>
<evidence type="ECO:0000313" key="2">
    <source>
        <dbReference type="EMBL" id="TCN68515.1"/>
    </source>
</evidence>
<name>A0A4R2EJL5_9BACT</name>
<protein>
    <submittedName>
        <fullName evidence="2">Uncharacterized protein</fullName>
    </submittedName>
</protein>
<evidence type="ECO:0000256" key="1">
    <source>
        <dbReference type="SAM" id="Phobius"/>
    </source>
</evidence>
<sequence>MEEKNIETMELSGRTLRELWLAAKWAKLLSIITVCMYFIVILLVIFSGIITSLFAAMVPFGGFFIALIYIVVYTLTVLIPGILLYNFATNTQKAILKNDDDLATTGVKRLRQLFQYTGILALASILFIGLVIAINVLYAIF</sequence>
<gene>
    <name evidence="2" type="ORF">CLV25_10697</name>
</gene>
<dbReference type="RefSeq" id="WP_131839095.1">
    <property type="nucleotide sequence ID" value="NZ_SLWB01000006.1"/>
</dbReference>